<feature type="transmembrane region" description="Helical" evidence="1">
    <location>
        <begin position="106"/>
        <end position="131"/>
    </location>
</feature>
<evidence type="ECO:0000313" key="2">
    <source>
        <dbReference type="EMBL" id="KAK3183494.1"/>
    </source>
</evidence>
<dbReference type="EMBL" id="JANJYJ010000010">
    <property type="protein sequence ID" value="KAK3183494.1"/>
    <property type="molecule type" value="Genomic_DNA"/>
</dbReference>
<keyword evidence="1" id="KW-0812">Transmembrane</keyword>
<dbReference type="PANTHER" id="PTHR36714:SF1">
    <property type="entry name" value="T23E23.1"/>
    <property type="match status" value="1"/>
</dbReference>
<dbReference type="PANTHER" id="PTHR36714">
    <property type="entry name" value="T23E23.1"/>
    <property type="match status" value="1"/>
</dbReference>
<sequence length="315" mass="35791">MEKSQIITKEKLQFSGMMKEALRIPFKNPNFILFFLLASLSLFFFLVLSEIIFLQSLIQILDLLMETFARLHGDYGYYTNFYGWQPMYSIREMIGNVSEIRLLSSLLLLGIIHLLDLVNTIITVYAASVIYAGEANNPMGLKQIICTPITKVGFKGPLITSVYALLLSSLAFLGMLSLAMNMYFATDYFLILVFGMPLMVLLTKHIEWSGIWNMGTVISILEEKHGDVAIWVSAYLSKGCRKSGFLLAFVFFAWKIALRLSCFYYLQSHKGRIGLNVLEVIGGKVCLVCVGNFMMWVGFVVYYYDCKNAISREEV</sequence>
<organism evidence="2 3">
    <name type="scientific">Dipteronia sinensis</name>
    <dbReference type="NCBI Taxonomy" id="43782"/>
    <lineage>
        <taxon>Eukaryota</taxon>
        <taxon>Viridiplantae</taxon>
        <taxon>Streptophyta</taxon>
        <taxon>Embryophyta</taxon>
        <taxon>Tracheophyta</taxon>
        <taxon>Spermatophyta</taxon>
        <taxon>Magnoliopsida</taxon>
        <taxon>eudicotyledons</taxon>
        <taxon>Gunneridae</taxon>
        <taxon>Pentapetalae</taxon>
        <taxon>rosids</taxon>
        <taxon>malvids</taxon>
        <taxon>Sapindales</taxon>
        <taxon>Sapindaceae</taxon>
        <taxon>Hippocastanoideae</taxon>
        <taxon>Acereae</taxon>
        <taxon>Dipteronia</taxon>
    </lineage>
</organism>
<dbReference type="AlphaFoldDB" id="A0AAD9ZLP5"/>
<feature type="transmembrane region" description="Helical" evidence="1">
    <location>
        <begin position="245"/>
        <end position="266"/>
    </location>
</feature>
<name>A0AAD9ZLP5_9ROSI</name>
<feature type="transmembrane region" description="Helical" evidence="1">
    <location>
        <begin position="152"/>
        <end position="176"/>
    </location>
</feature>
<feature type="transmembrane region" description="Helical" evidence="1">
    <location>
        <begin position="182"/>
        <end position="202"/>
    </location>
</feature>
<dbReference type="Proteomes" id="UP001281410">
    <property type="component" value="Unassembled WGS sequence"/>
</dbReference>
<protein>
    <submittedName>
        <fullName evidence="2">Uncharacterized protein</fullName>
    </submittedName>
</protein>
<evidence type="ECO:0000256" key="1">
    <source>
        <dbReference type="SAM" id="Phobius"/>
    </source>
</evidence>
<feature type="transmembrane region" description="Helical" evidence="1">
    <location>
        <begin position="31"/>
        <end position="58"/>
    </location>
</feature>
<reference evidence="2" key="1">
    <citation type="journal article" date="2023" name="Plant J.">
        <title>Genome sequences and population genomics provide insights into the demographic history, inbreeding, and mutation load of two 'living fossil' tree species of Dipteronia.</title>
        <authorList>
            <person name="Feng Y."/>
            <person name="Comes H.P."/>
            <person name="Chen J."/>
            <person name="Zhu S."/>
            <person name="Lu R."/>
            <person name="Zhang X."/>
            <person name="Li P."/>
            <person name="Qiu J."/>
            <person name="Olsen K.M."/>
            <person name="Qiu Y."/>
        </authorList>
    </citation>
    <scope>NUCLEOTIDE SEQUENCE</scope>
    <source>
        <strain evidence="2">NBL</strain>
    </source>
</reference>
<gene>
    <name evidence="2" type="ORF">Dsin_030780</name>
</gene>
<proteinExistence type="predicted"/>
<keyword evidence="3" id="KW-1185">Reference proteome</keyword>
<keyword evidence="1" id="KW-1133">Transmembrane helix</keyword>
<evidence type="ECO:0000313" key="3">
    <source>
        <dbReference type="Proteomes" id="UP001281410"/>
    </source>
</evidence>
<feature type="transmembrane region" description="Helical" evidence="1">
    <location>
        <begin position="281"/>
        <end position="304"/>
    </location>
</feature>
<keyword evidence="1" id="KW-0472">Membrane</keyword>
<comment type="caution">
    <text evidence="2">The sequence shown here is derived from an EMBL/GenBank/DDBJ whole genome shotgun (WGS) entry which is preliminary data.</text>
</comment>
<accession>A0AAD9ZLP5</accession>